<evidence type="ECO:0000313" key="1">
    <source>
        <dbReference type="EMBL" id="KAI0088407.1"/>
    </source>
</evidence>
<name>A0ACB8U263_9APHY</name>
<dbReference type="Proteomes" id="UP001055072">
    <property type="component" value="Unassembled WGS sequence"/>
</dbReference>
<evidence type="ECO:0000313" key="2">
    <source>
        <dbReference type="Proteomes" id="UP001055072"/>
    </source>
</evidence>
<comment type="caution">
    <text evidence="1">The sequence shown here is derived from an EMBL/GenBank/DDBJ whole genome shotgun (WGS) entry which is preliminary data.</text>
</comment>
<reference evidence="1" key="1">
    <citation type="journal article" date="2021" name="Environ. Microbiol.">
        <title>Gene family expansions and transcriptome signatures uncover fungal adaptations to wood decay.</title>
        <authorList>
            <person name="Hage H."/>
            <person name="Miyauchi S."/>
            <person name="Viragh M."/>
            <person name="Drula E."/>
            <person name="Min B."/>
            <person name="Chaduli D."/>
            <person name="Navarro D."/>
            <person name="Favel A."/>
            <person name="Norest M."/>
            <person name="Lesage-Meessen L."/>
            <person name="Balint B."/>
            <person name="Merenyi Z."/>
            <person name="de Eugenio L."/>
            <person name="Morin E."/>
            <person name="Martinez A.T."/>
            <person name="Baldrian P."/>
            <person name="Stursova M."/>
            <person name="Martinez M.J."/>
            <person name="Novotny C."/>
            <person name="Magnuson J.K."/>
            <person name="Spatafora J.W."/>
            <person name="Maurice S."/>
            <person name="Pangilinan J."/>
            <person name="Andreopoulos W."/>
            <person name="LaButti K."/>
            <person name="Hundley H."/>
            <person name="Na H."/>
            <person name="Kuo A."/>
            <person name="Barry K."/>
            <person name="Lipzen A."/>
            <person name="Henrissat B."/>
            <person name="Riley R."/>
            <person name="Ahrendt S."/>
            <person name="Nagy L.G."/>
            <person name="Grigoriev I.V."/>
            <person name="Martin F."/>
            <person name="Rosso M.N."/>
        </authorList>
    </citation>
    <scope>NUCLEOTIDE SEQUENCE</scope>
    <source>
        <strain evidence="1">CBS 384.51</strain>
    </source>
</reference>
<accession>A0ACB8U263</accession>
<protein>
    <submittedName>
        <fullName evidence="1">Ribosome biogenesis protein YTM1</fullName>
    </submittedName>
</protein>
<dbReference type="EMBL" id="MU274914">
    <property type="protein sequence ID" value="KAI0088407.1"/>
    <property type="molecule type" value="Genomic_DNA"/>
</dbReference>
<sequence>MASTLEVVSHPVVFTTQTSYPLPTHKFMIPASWRRYQLSQLVNKALTLVKPVPFDFLIRGEILRTTLGEWCAENSVGEEETLEIEYIESVMPPQKMSSLPHEDWVSSISCKQPGYFITGSYDSHLRVFDYSQSLILSSSIHDGPITSLTVVPRPNGEGETALVATASYDLSARLTSVDLSPYDTDKDTGADDGTHSHGRTHTLASLHLHTAPLTSISTDNSGSHLLTTSHDGLIGFWDTSIPTKDEVPLEPLGGAGDRKKRRKVAKEDEDERAQKLVRKAPVTVLKSHTGRVSKALFVGESDKEAVSAGFDSTIRSWDVENGVCTRTITASSKPFLDIAITPSTNTVLAASTDRTVTQYDLRSSDSTSLSATITSIMHPTTPSCIALPSSDSQNQNQFVTGAYDGTVRLWDLRSIKSPVASFTVWDGKKKVLGVDWRGGVVGVAGEGGVEVWRINEGDRT</sequence>
<keyword evidence="2" id="KW-1185">Reference proteome</keyword>
<organism evidence="1 2">
    <name type="scientific">Irpex rosettiformis</name>
    <dbReference type="NCBI Taxonomy" id="378272"/>
    <lineage>
        <taxon>Eukaryota</taxon>
        <taxon>Fungi</taxon>
        <taxon>Dikarya</taxon>
        <taxon>Basidiomycota</taxon>
        <taxon>Agaricomycotina</taxon>
        <taxon>Agaricomycetes</taxon>
        <taxon>Polyporales</taxon>
        <taxon>Irpicaceae</taxon>
        <taxon>Irpex</taxon>
    </lineage>
</organism>
<gene>
    <name evidence="1" type="ORF">BDY19DRAFT_1090592</name>
</gene>
<proteinExistence type="predicted"/>